<organism evidence="1">
    <name type="scientific">Myoviridae sp. ctzA421</name>
    <dbReference type="NCBI Taxonomy" id="2826719"/>
    <lineage>
        <taxon>Viruses</taxon>
        <taxon>Duplodnaviria</taxon>
        <taxon>Heunggongvirae</taxon>
        <taxon>Uroviricota</taxon>
        <taxon>Caudoviricetes</taxon>
    </lineage>
</organism>
<reference evidence="1" key="1">
    <citation type="journal article" date="2021" name="Proc. Natl. Acad. Sci. U.S.A.">
        <title>A Catalog of Tens of Thousands of Viruses from Human Metagenomes Reveals Hidden Associations with Chronic Diseases.</title>
        <authorList>
            <person name="Tisza M.J."/>
            <person name="Buck C.B."/>
        </authorList>
    </citation>
    <scope>NUCLEOTIDE SEQUENCE</scope>
    <source>
        <strain evidence="1">CtzA421</strain>
    </source>
</reference>
<dbReference type="EMBL" id="BK014737">
    <property type="protein sequence ID" value="DAD73490.1"/>
    <property type="molecule type" value="Genomic_DNA"/>
</dbReference>
<proteinExistence type="predicted"/>
<protein>
    <submittedName>
        <fullName evidence="1">Uncharacterized protein</fullName>
    </submittedName>
</protein>
<accession>A0A8S5LUC0</accession>
<sequence length="34" mass="4184">MKKPSKWQKCELNFTISFKRACKMQQNKPYLKHI</sequence>
<name>A0A8S5LUC0_9CAUD</name>
<evidence type="ECO:0000313" key="1">
    <source>
        <dbReference type="EMBL" id="DAD73490.1"/>
    </source>
</evidence>